<dbReference type="PANTHER" id="PTHR33387:SF3">
    <property type="entry name" value="DUF985 DOMAIN-CONTAINING PROTEIN"/>
    <property type="match status" value="1"/>
</dbReference>
<dbReference type="InterPro" id="IPR009327">
    <property type="entry name" value="Cupin_DUF985"/>
</dbReference>
<sequence length="138" mass="15404">MAEDVASDVIERLGLEPLEGEGGYFRFLGKFGDGAGSIYYLITKDSFSSLHLLDDDELWFFLEGGEAEQIIFDGEKKERRILSPSSRVSFVPAGMWQETKLLSGNYALFSTVMSPAYSDEIYHSPDSAVLKAFEDVKI</sequence>
<evidence type="ECO:0000313" key="2">
    <source>
        <dbReference type="EMBL" id="MBO8435385.1"/>
    </source>
</evidence>
<proteinExistence type="predicted"/>
<dbReference type="InterPro" id="IPR011051">
    <property type="entry name" value="RmlC_Cupin_sf"/>
</dbReference>
<dbReference type="Proteomes" id="UP000823615">
    <property type="component" value="Unassembled WGS sequence"/>
</dbReference>
<feature type="domain" description="DUF985" evidence="1">
    <location>
        <begin position="8"/>
        <end position="118"/>
    </location>
</feature>
<dbReference type="EMBL" id="JADIMT010000003">
    <property type="protein sequence ID" value="MBO8435385.1"/>
    <property type="molecule type" value="Genomic_DNA"/>
</dbReference>
<evidence type="ECO:0000313" key="3">
    <source>
        <dbReference type="Proteomes" id="UP000823615"/>
    </source>
</evidence>
<dbReference type="SUPFAM" id="SSF51182">
    <property type="entry name" value="RmlC-like cupins"/>
    <property type="match status" value="1"/>
</dbReference>
<protein>
    <submittedName>
        <fullName evidence="2">Cupin domain-containing protein</fullName>
    </submittedName>
</protein>
<reference evidence="2" key="1">
    <citation type="submission" date="2020-10" db="EMBL/GenBank/DDBJ databases">
        <authorList>
            <person name="Gilroy R."/>
        </authorList>
    </citation>
    <scope>NUCLEOTIDE SEQUENCE</scope>
    <source>
        <strain evidence="2">7293</strain>
    </source>
</reference>
<gene>
    <name evidence="2" type="ORF">IAA97_00170</name>
</gene>
<name>A0A9D9E036_9SPIO</name>
<dbReference type="Gene3D" id="2.60.120.10">
    <property type="entry name" value="Jelly Rolls"/>
    <property type="match status" value="1"/>
</dbReference>
<organism evidence="2 3">
    <name type="scientific">Candidatus Ornithospirochaeta stercoripullorum</name>
    <dbReference type="NCBI Taxonomy" id="2840899"/>
    <lineage>
        <taxon>Bacteria</taxon>
        <taxon>Pseudomonadati</taxon>
        <taxon>Spirochaetota</taxon>
        <taxon>Spirochaetia</taxon>
        <taxon>Spirochaetales</taxon>
        <taxon>Spirochaetaceae</taxon>
        <taxon>Spirochaetaceae incertae sedis</taxon>
        <taxon>Candidatus Ornithospirochaeta</taxon>
    </lineage>
</organism>
<dbReference type="AlphaFoldDB" id="A0A9D9E036"/>
<comment type="caution">
    <text evidence="2">The sequence shown here is derived from an EMBL/GenBank/DDBJ whole genome shotgun (WGS) entry which is preliminary data.</text>
</comment>
<dbReference type="Pfam" id="PF06172">
    <property type="entry name" value="Cupin_5"/>
    <property type="match status" value="1"/>
</dbReference>
<dbReference type="PANTHER" id="PTHR33387">
    <property type="entry name" value="RMLC-LIKE JELLY ROLL FOLD PROTEIN"/>
    <property type="match status" value="1"/>
</dbReference>
<reference evidence="2" key="2">
    <citation type="journal article" date="2021" name="PeerJ">
        <title>Extensive microbial diversity within the chicken gut microbiome revealed by metagenomics and culture.</title>
        <authorList>
            <person name="Gilroy R."/>
            <person name="Ravi A."/>
            <person name="Getino M."/>
            <person name="Pursley I."/>
            <person name="Horton D.L."/>
            <person name="Alikhan N.F."/>
            <person name="Baker D."/>
            <person name="Gharbi K."/>
            <person name="Hall N."/>
            <person name="Watson M."/>
            <person name="Adriaenssens E.M."/>
            <person name="Foster-Nyarko E."/>
            <person name="Jarju S."/>
            <person name="Secka A."/>
            <person name="Antonio M."/>
            <person name="Oren A."/>
            <person name="Chaudhuri R.R."/>
            <person name="La Ragione R."/>
            <person name="Hildebrand F."/>
            <person name="Pallen M.J."/>
        </authorList>
    </citation>
    <scope>NUCLEOTIDE SEQUENCE</scope>
    <source>
        <strain evidence="2">7293</strain>
    </source>
</reference>
<evidence type="ECO:0000259" key="1">
    <source>
        <dbReference type="Pfam" id="PF06172"/>
    </source>
</evidence>
<accession>A0A9D9E036</accession>
<dbReference type="InterPro" id="IPR039935">
    <property type="entry name" value="YML079W-like"/>
</dbReference>
<dbReference type="InterPro" id="IPR014710">
    <property type="entry name" value="RmlC-like_jellyroll"/>
</dbReference>